<keyword evidence="1" id="KW-0732">Signal</keyword>
<dbReference type="Proteomes" id="UP001180536">
    <property type="component" value="Unassembled WGS sequence"/>
</dbReference>
<accession>A0ABU1ZD40</accession>
<organism evidence="2 3">
    <name type="scientific">Pelomonas aquatica</name>
    <dbReference type="NCBI Taxonomy" id="431058"/>
    <lineage>
        <taxon>Bacteria</taxon>
        <taxon>Pseudomonadati</taxon>
        <taxon>Pseudomonadota</taxon>
        <taxon>Betaproteobacteria</taxon>
        <taxon>Burkholderiales</taxon>
        <taxon>Sphaerotilaceae</taxon>
        <taxon>Roseateles</taxon>
    </lineage>
</organism>
<dbReference type="PROSITE" id="PS51257">
    <property type="entry name" value="PROKAR_LIPOPROTEIN"/>
    <property type="match status" value="1"/>
</dbReference>
<sequence length="146" mass="15790">MIRRLLFALSISAILAATSGCAVNRASASLMPDADLSKVKSVYVVHQTADKNGVDQAIKDALTKRGLTATVGPALTPPYPADAVIMYVDKWMWDITMYLLELTVTVRAPANEFPLATGNSLHTSLTRKSPKDMADEVVTNIFTAKH</sequence>
<evidence type="ECO:0000256" key="1">
    <source>
        <dbReference type="SAM" id="SignalP"/>
    </source>
</evidence>
<dbReference type="EMBL" id="JAVDXQ010000005">
    <property type="protein sequence ID" value="MDR7298532.1"/>
    <property type="molecule type" value="Genomic_DNA"/>
</dbReference>
<evidence type="ECO:0000313" key="3">
    <source>
        <dbReference type="Proteomes" id="UP001180536"/>
    </source>
</evidence>
<dbReference type="RefSeq" id="WP_310347544.1">
    <property type="nucleotide sequence ID" value="NZ_JAVDXQ010000005.1"/>
</dbReference>
<keyword evidence="3" id="KW-1185">Reference proteome</keyword>
<reference evidence="2 3" key="1">
    <citation type="submission" date="2023-07" db="EMBL/GenBank/DDBJ databases">
        <title>Sorghum-associated microbial communities from plants grown in Nebraska, USA.</title>
        <authorList>
            <person name="Schachtman D."/>
        </authorList>
    </citation>
    <scope>NUCLEOTIDE SEQUENCE [LARGE SCALE GENOMIC DNA]</scope>
    <source>
        <strain evidence="2 3">BE310</strain>
    </source>
</reference>
<comment type="caution">
    <text evidence="2">The sequence shown here is derived from an EMBL/GenBank/DDBJ whole genome shotgun (WGS) entry which is preliminary data.</text>
</comment>
<protein>
    <recommendedName>
        <fullName evidence="4">Lipoprotein</fullName>
    </recommendedName>
</protein>
<feature type="signal peptide" evidence="1">
    <location>
        <begin position="1"/>
        <end position="22"/>
    </location>
</feature>
<feature type="chain" id="PRO_5047375619" description="Lipoprotein" evidence="1">
    <location>
        <begin position="23"/>
        <end position="146"/>
    </location>
</feature>
<evidence type="ECO:0008006" key="4">
    <source>
        <dbReference type="Google" id="ProtNLM"/>
    </source>
</evidence>
<gene>
    <name evidence="2" type="ORF">J2X16_003895</name>
</gene>
<proteinExistence type="predicted"/>
<evidence type="ECO:0000313" key="2">
    <source>
        <dbReference type="EMBL" id="MDR7298532.1"/>
    </source>
</evidence>
<name>A0ABU1ZD40_9BURK</name>